<protein>
    <submittedName>
        <fullName evidence="11">Lipid II flippase MurJ</fullName>
    </submittedName>
</protein>
<dbReference type="KEGG" id="ccos:Pan44_25730"/>
<dbReference type="Proteomes" id="UP000315700">
    <property type="component" value="Chromosome"/>
</dbReference>
<feature type="transmembrane region" description="Helical" evidence="10">
    <location>
        <begin position="21"/>
        <end position="48"/>
    </location>
</feature>
<keyword evidence="2" id="KW-1003">Cell membrane</keyword>
<comment type="similarity">
    <text evidence="9">Belongs to the MurJ/MviN family.</text>
</comment>
<dbReference type="AlphaFoldDB" id="A0A517SEI8"/>
<evidence type="ECO:0000256" key="4">
    <source>
        <dbReference type="ARBA" id="ARBA00022960"/>
    </source>
</evidence>
<proteinExistence type="inferred from homology"/>
<feature type="transmembrane region" description="Helical" evidence="10">
    <location>
        <begin position="236"/>
        <end position="254"/>
    </location>
</feature>
<evidence type="ECO:0000256" key="5">
    <source>
        <dbReference type="ARBA" id="ARBA00022984"/>
    </source>
</evidence>
<dbReference type="GO" id="GO:0008360">
    <property type="term" value="P:regulation of cell shape"/>
    <property type="evidence" value="ECO:0007669"/>
    <property type="project" value="UniProtKB-KW"/>
</dbReference>
<evidence type="ECO:0000313" key="12">
    <source>
        <dbReference type="Proteomes" id="UP000315700"/>
    </source>
</evidence>
<organism evidence="11 12">
    <name type="scientific">Caulifigura coniformis</name>
    <dbReference type="NCBI Taxonomy" id="2527983"/>
    <lineage>
        <taxon>Bacteria</taxon>
        <taxon>Pseudomonadati</taxon>
        <taxon>Planctomycetota</taxon>
        <taxon>Planctomycetia</taxon>
        <taxon>Planctomycetales</taxon>
        <taxon>Planctomycetaceae</taxon>
        <taxon>Caulifigura</taxon>
    </lineage>
</organism>
<dbReference type="InterPro" id="IPR004268">
    <property type="entry name" value="MurJ"/>
</dbReference>
<evidence type="ECO:0000256" key="8">
    <source>
        <dbReference type="ARBA" id="ARBA00060041"/>
    </source>
</evidence>
<feature type="transmembrane region" description="Helical" evidence="10">
    <location>
        <begin position="389"/>
        <end position="409"/>
    </location>
</feature>
<feature type="transmembrane region" description="Helical" evidence="10">
    <location>
        <begin position="54"/>
        <end position="79"/>
    </location>
</feature>
<feature type="transmembrane region" description="Helical" evidence="10">
    <location>
        <begin position="415"/>
        <end position="436"/>
    </location>
</feature>
<evidence type="ECO:0000256" key="3">
    <source>
        <dbReference type="ARBA" id="ARBA00022692"/>
    </source>
</evidence>
<keyword evidence="4" id="KW-0133">Cell shape</keyword>
<keyword evidence="6 10" id="KW-1133">Transmembrane helix</keyword>
<feature type="transmembrane region" description="Helical" evidence="10">
    <location>
        <begin position="359"/>
        <end position="382"/>
    </location>
</feature>
<dbReference type="InParanoid" id="A0A517SEI8"/>
<name>A0A517SEI8_9PLAN</name>
<dbReference type="EMBL" id="CP036271">
    <property type="protein sequence ID" value="QDT54540.1"/>
    <property type="molecule type" value="Genomic_DNA"/>
</dbReference>
<reference evidence="11 12" key="1">
    <citation type="submission" date="2019-02" db="EMBL/GenBank/DDBJ databases">
        <title>Deep-cultivation of Planctomycetes and their phenomic and genomic characterization uncovers novel biology.</title>
        <authorList>
            <person name="Wiegand S."/>
            <person name="Jogler M."/>
            <person name="Boedeker C."/>
            <person name="Pinto D."/>
            <person name="Vollmers J."/>
            <person name="Rivas-Marin E."/>
            <person name="Kohn T."/>
            <person name="Peeters S.H."/>
            <person name="Heuer A."/>
            <person name="Rast P."/>
            <person name="Oberbeckmann S."/>
            <person name="Bunk B."/>
            <person name="Jeske O."/>
            <person name="Meyerdierks A."/>
            <person name="Storesund J.E."/>
            <person name="Kallscheuer N."/>
            <person name="Luecker S."/>
            <person name="Lage O.M."/>
            <person name="Pohl T."/>
            <person name="Merkel B.J."/>
            <person name="Hornburger P."/>
            <person name="Mueller R.-W."/>
            <person name="Bruemmer F."/>
            <person name="Labrenz M."/>
            <person name="Spormann A.M."/>
            <person name="Op den Camp H."/>
            <person name="Overmann J."/>
            <person name="Amann R."/>
            <person name="Jetten M.S.M."/>
            <person name="Mascher T."/>
            <person name="Medema M.H."/>
            <person name="Devos D.P."/>
            <person name="Kaster A.-K."/>
            <person name="Ovreas L."/>
            <person name="Rohde M."/>
            <person name="Galperin M.Y."/>
            <person name="Jogler C."/>
        </authorList>
    </citation>
    <scope>NUCLEOTIDE SEQUENCE [LARGE SCALE GENOMIC DNA]</scope>
    <source>
        <strain evidence="11 12">Pan44</strain>
    </source>
</reference>
<evidence type="ECO:0000256" key="6">
    <source>
        <dbReference type="ARBA" id="ARBA00022989"/>
    </source>
</evidence>
<sequence length="460" mass="48484">MALAVRDRLARLLQSRTLRTLVVVGVLGVVCKGAALGRELVVAAHFGASDALDAFLVAVILPTILNNVVGNVLAISLLPQLLRVRHDEGPAAEVAAQQRAVFWSIVLLTCAGVGFALSGPMVLPLLSPGFSASSRALVVKLLWLSTPFGVISGTTRIYAVLAESEGRFAATSISPLLTAIVSVLLLVGCGASPEVLVAGLTLGGCAELALNVAAVNRTRYGVIPRPGRPGRFESTLVAVAWPLSLGAFLQGLTVTVDQSMASLAGPGAVSELSYGLRFIAVAIGLIGMPLLQYAFPQFAKLAAARQFGELRVQFRKYTLLALAVSVPPMIVLSGASHWVVETTFQRGRFSAETADRVALIQSLSALQLPFVIVAMLGLRAVFALKLRHVMLCQGGAMVLANLWLDWVLLKWLGVPGIALATSILQLGSCLFMLVVVEGAIRRGIREEQGMVGTAETRRAA</sequence>
<evidence type="ECO:0000256" key="7">
    <source>
        <dbReference type="ARBA" id="ARBA00023136"/>
    </source>
</evidence>
<dbReference type="RefSeq" id="WP_145030389.1">
    <property type="nucleotide sequence ID" value="NZ_CP036271.1"/>
</dbReference>
<feature type="transmembrane region" description="Helical" evidence="10">
    <location>
        <begin position="195"/>
        <end position="215"/>
    </location>
</feature>
<comment type="subcellular location">
    <subcellularLocation>
        <location evidence="1">Cell membrane</location>
        <topology evidence="1">Multi-pass membrane protein</topology>
    </subcellularLocation>
</comment>
<dbReference type="Pfam" id="PF03023">
    <property type="entry name" value="MurJ"/>
    <property type="match status" value="1"/>
</dbReference>
<evidence type="ECO:0000256" key="1">
    <source>
        <dbReference type="ARBA" id="ARBA00004651"/>
    </source>
</evidence>
<keyword evidence="3 10" id="KW-0812">Transmembrane</keyword>
<accession>A0A517SEI8</accession>
<feature type="transmembrane region" description="Helical" evidence="10">
    <location>
        <begin position="168"/>
        <end position="189"/>
    </location>
</feature>
<dbReference type="PRINTS" id="PR01806">
    <property type="entry name" value="VIRFACTRMVIN"/>
</dbReference>
<feature type="transmembrane region" description="Helical" evidence="10">
    <location>
        <begin position="317"/>
        <end position="339"/>
    </location>
</feature>
<dbReference type="GO" id="GO:0005886">
    <property type="term" value="C:plasma membrane"/>
    <property type="evidence" value="ECO:0007669"/>
    <property type="project" value="UniProtKB-SubCell"/>
</dbReference>
<evidence type="ECO:0000256" key="10">
    <source>
        <dbReference type="SAM" id="Phobius"/>
    </source>
</evidence>
<feature type="transmembrane region" description="Helical" evidence="10">
    <location>
        <begin position="274"/>
        <end position="296"/>
    </location>
</feature>
<evidence type="ECO:0000256" key="2">
    <source>
        <dbReference type="ARBA" id="ARBA00022475"/>
    </source>
</evidence>
<feature type="transmembrane region" description="Helical" evidence="10">
    <location>
        <begin position="141"/>
        <end position="161"/>
    </location>
</feature>
<gene>
    <name evidence="11" type="primary">murJ_2</name>
    <name evidence="11" type="ORF">Pan44_25730</name>
</gene>
<comment type="function">
    <text evidence="8">Involved in peptidoglycan biosynthesis. Transports lipid-linked peptidoglycan precursors from the inner to the outer leaflet of the cytoplasmic membrane.</text>
</comment>
<keyword evidence="7 10" id="KW-0472">Membrane</keyword>
<dbReference type="GO" id="GO:0009252">
    <property type="term" value="P:peptidoglycan biosynthetic process"/>
    <property type="evidence" value="ECO:0007669"/>
    <property type="project" value="UniProtKB-KW"/>
</dbReference>
<evidence type="ECO:0000256" key="9">
    <source>
        <dbReference type="ARBA" id="ARBA00061532"/>
    </source>
</evidence>
<dbReference type="OrthoDB" id="9804143at2"/>
<keyword evidence="12" id="KW-1185">Reference proteome</keyword>
<evidence type="ECO:0000313" key="11">
    <source>
        <dbReference type="EMBL" id="QDT54540.1"/>
    </source>
</evidence>
<keyword evidence="5" id="KW-0573">Peptidoglycan synthesis</keyword>
<dbReference type="PANTHER" id="PTHR43486:SF1">
    <property type="entry name" value="LIPID II FLIPPASE MURJ-RELATED"/>
    <property type="match status" value="1"/>
</dbReference>
<feature type="transmembrane region" description="Helical" evidence="10">
    <location>
        <begin position="100"/>
        <end position="121"/>
    </location>
</feature>
<dbReference type="PANTHER" id="PTHR43486">
    <property type="entry name" value="LIPID II FLIPPASE MURJ-RELATED"/>
    <property type="match status" value="1"/>
</dbReference>